<sequence length="68" mass="7724">MRDPIARPAFTSFSERTKLRSSPFSMPAVATAQPEIMMAEIKSGAKRFVWRSPKGDKERIDSLNIRKV</sequence>
<name>A0ABQ5V6C3_9PROT</name>
<organism evidence="1 2">
    <name type="scientific">Algimonas ampicilliniresistens</name>
    <dbReference type="NCBI Taxonomy" id="1298735"/>
    <lineage>
        <taxon>Bacteria</taxon>
        <taxon>Pseudomonadati</taxon>
        <taxon>Pseudomonadota</taxon>
        <taxon>Alphaproteobacteria</taxon>
        <taxon>Maricaulales</taxon>
        <taxon>Robiginitomaculaceae</taxon>
        <taxon>Algimonas</taxon>
    </lineage>
</organism>
<dbReference type="EMBL" id="BSNK01000001">
    <property type="protein sequence ID" value="GLQ22220.1"/>
    <property type="molecule type" value="Genomic_DNA"/>
</dbReference>
<reference evidence="1" key="2">
    <citation type="submission" date="2023-01" db="EMBL/GenBank/DDBJ databases">
        <title>Draft genome sequence of Algimonas ampicilliniresistens strain NBRC 108219.</title>
        <authorList>
            <person name="Sun Q."/>
            <person name="Mori K."/>
        </authorList>
    </citation>
    <scope>NUCLEOTIDE SEQUENCE</scope>
    <source>
        <strain evidence="1">NBRC 108219</strain>
    </source>
</reference>
<reference evidence="1" key="1">
    <citation type="journal article" date="2014" name="Int. J. Syst. Evol. Microbiol.">
        <title>Complete genome of a new Firmicutes species belonging to the dominant human colonic microbiota ('Ruminococcus bicirculans') reveals two chromosomes and a selective capacity to utilize plant glucans.</title>
        <authorList>
            <consortium name="NISC Comparative Sequencing Program"/>
            <person name="Wegmann U."/>
            <person name="Louis P."/>
            <person name="Goesmann A."/>
            <person name="Henrissat B."/>
            <person name="Duncan S.H."/>
            <person name="Flint H.J."/>
        </authorList>
    </citation>
    <scope>NUCLEOTIDE SEQUENCE</scope>
    <source>
        <strain evidence="1">NBRC 108219</strain>
    </source>
</reference>
<protein>
    <submittedName>
        <fullName evidence="1">Uncharacterized protein</fullName>
    </submittedName>
</protein>
<accession>A0ABQ5V6C3</accession>
<comment type="caution">
    <text evidence="1">The sequence shown here is derived from an EMBL/GenBank/DDBJ whole genome shotgun (WGS) entry which is preliminary data.</text>
</comment>
<proteinExistence type="predicted"/>
<gene>
    <name evidence="1" type="ORF">GCM10007853_00940</name>
</gene>
<evidence type="ECO:0000313" key="2">
    <source>
        <dbReference type="Proteomes" id="UP001161391"/>
    </source>
</evidence>
<dbReference type="Proteomes" id="UP001161391">
    <property type="component" value="Unassembled WGS sequence"/>
</dbReference>
<keyword evidence="2" id="KW-1185">Reference proteome</keyword>
<evidence type="ECO:0000313" key="1">
    <source>
        <dbReference type="EMBL" id="GLQ22220.1"/>
    </source>
</evidence>